<gene>
    <name evidence="2" type="ORF">BD310DRAFT_346373</name>
</gene>
<accession>A0A4Q9PZH7</accession>
<dbReference type="AlphaFoldDB" id="A0A4Q9PZH7"/>
<keyword evidence="3" id="KW-1185">Reference proteome</keyword>
<feature type="region of interest" description="Disordered" evidence="1">
    <location>
        <begin position="74"/>
        <end position="152"/>
    </location>
</feature>
<feature type="compositionally biased region" description="Low complexity" evidence="1">
    <location>
        <begin position="74"/>
        <end position="89"/>
    </location>
</feature>
<evidence type="ECO:0000313" key="2">
    <source>
        <dbReference type="EMBL" id="TBU60095.1"/>
    </source>
</evidence>
<dbReference type="EMBL" id="ML145107">
    <property type="protein sequence ID" value="TBU60095.1"/>
    <property type="molecule type" value="Genomic_DNA"/>
</dbReference>
<sequence length="152" mass="16415">MTMPPSEVTPARRLSCTDSVALEPLSSVRSEFGLGSECKSAGGTENERRLCAPLEAKRTFSMPPLGPLNVCFVSSSQSISHPGPSQSSHPYRHPASPLVSQTTHSAMLLRASQMFPPQSSSSQERIPQPKTAGSAHLSRGYEQQESSLQKRH</sequence>
<protein>
    <submittedName>
        <fullName evidence="2">Uncharacterized protein</fullName>
    </submittedName>
</protein>
<organism evidence="2 3">
    <name type="scientific">Dichomitus squalens</name>
    <dbReference type="NCBI Taxonomy" id="114155"/>
    <lineage>
        <taxon>Eukaryota</taxon>
        <taxon>Fungi</taxon>
        <taxon>Dikarya</taxon>
        <taxon>Basidiomycota</taxon>
        <taxon>Agaricomycotina</taxon>
        <taxon>Agaricomycetes</taxon>
        <taxon>Polyporales</taxon>
        <taxon>Polyporaceae</taxon>
        <taxon>Dichomitus</taxon>
    </lineage>
</organism>
<feature type="compositionally biased region" description="Polar residues" evidence="1">
    <location>
        <begin position="141"/>
        <end position="152"/>
    </location>
</feature>
<name>A0A4Q9PZH7_9APHY</name>
<dbReference type="Proteomes" id="UP000292082">
    <property type="component" value="Unassembled WGS sequence"/>
</dbReference>
<evidence type="ECO:0000313" key="3">
    <source>
        <dbReference type="Proteomes" id="UP000292082"/>
    </source>
</evidence>
<proteinExistence type="predicted"/>
<evidence type="ECO:0000256" key="1">
    <source>
        <dbReference type="SAM" id="MobiDB-lite"/>
    </source>
</evidence>
<reference evidence="2 3" key="1">
    <citation type="submission" date="2019-01" db="EMBL/GenBank/DDBJ databases">
        <title>Draft genome sequences of three monokaryotic isolates of the white-rot basidiomycete fungus Dichomitus squalens.</title>
        <authorList>
            <consortium name="DOE Joint Genome Institute"/>
            <person name="Lopez S.C."/>
            <person name="Andreopoulos B."/>
            <person name="Pangilinan J."/>
            <person name="Lipzen A."/>
            <person name="Riley R."/>
            <person name="Ahrendt S."/>
            <person name="Ng V."/>
            <person name="Barry K."/>
            <person name="Daum C."/>
            <person name="Grigoriev I.V."/>
            <person name="Hilden K.S."/>
            <person name="Makela M.R."/>
            <person name="de Vries R.P."/>
        </authorList>
    </citation>
    <scope>NUCLEOTIDE SEQUENCE [LARGE SCALE GENOMIC DNA]</scope>
    <source>
        <strain evidence="2 3">CBS 464.89</strain>
    </source>
</reference>